<sequence>MEFSGMTRVVRAALSGVVVGAMLCGGAAAAAAPVSASPATVSAGPPLEVDVTAANWDQVAQYSAEKPVVLDFGAELCLGCKEIAKDLHGIVQQDGGAWMVGSVDRDAYPELHARLNVTTLPTLVVLRNGKEQSAVVPRFTGYAGGSKEWTKLWRWIQDVKNGDYPPAMPADPNIEIPVTTGNIEEVLRESGRRLVVLEFGAPWCSACKELRPHMQKFAKDDAGRWLLGQVNGDASPELNSRFQIKGYPSLLALRNGREVGRKLGYNGDPRTYRTWVDSLLAGRANAGVHVTG</sequence>
<evidence type="ECO:0000313" key="4">
    <source>
        <dbReference type="Proteomes" id="UP000662200"/>
    </source>
</evidence>
<dbReference type="Pfam" id="PF00085">
    <property type="entry name" value="Thioredoxin"/>
    <property type="match status" value="2"/>
</dbReference>
<name>A0A8J3FJQ8_9ACTN</name>
<dbReference type="InterPro" id="IPR013766">
    <property type="entry name" value="Thioredoxin_domain"/>
</dbReference>
<dbReference type="SUPFAM" id="SSF52833">
    <property type="entry name" value="Thioredoxin-like"/>
    <property type="match status" value="2"/>
</dbReference>
<dbReference type="CDD" id="cd02947">
    <property type="entry name" value="TRX_family"/>
    <property type="match status" value="1"/>
</dbReference>
<keyword evidence="4" id="KW-1185">Reference proteome</keyword>
<dbReference type="GO" id="GO:0045454">
    <property type="term" value="P:cell redox homeostasis"/>
    <property type="evidence" value="ECO:0007669"/>
    <property type="project" value="TreeGrafter"/>
</dbReference>
<dbReference type="PANTHER" id="PTHR43601:SF3">
    <property type="entry name" value="THIOREDOXIN, MITOCHONDRIAL"/>
    <property type="match status" value="1"/>
</dbReference>
<protein>
    <recommendedName>
        <fullName evidence="2">Thioredoxin domain-containing protein</fullName>
    </recommendedName>
</protein>
<organism evidence="3 4">
    <name type="scientific">Pilimelia terevasa</name>
    <dbReference type="NCBI Taxonomy" id="53372"/>
    <lineage>
        <taxon>Bacteria</taxon>
        <taxon>Bacillati</taxon>
        <taxon>Actinomycetota</taxon>
        <taxon>Actinomycetes</taxon>
        <taxon>Micromonosporales</taxon>
        <taxon>Micromonosporaceae</taxon>
        <taxon>Pilimelia</taxon>
    </lineage>
</organism>
<dbReference type="PANTHER" id="PTHR43601">
    <property type="entry name" value="THIOREDOXIN, MITOCHONDRIAL"/>
    <property type="match status" value="1"/>
</dbReference>
<feature type="signal peptide" evidence="1">
    <location>
        <begin position="1"/>
        <end position="30"/>
    </location>
</feature>
<accession>A0A8J3FJQ8</accession>
<dbReference type="EMBL" id="BMQC01000015">
    <property type="protein sequence ID" value="GGK39373.1"/>
    <property type="molecule type" value="Genomic_DNA"/>
</dbReference>
<reference evidence="3" key="2">
    <citation type="submission" date="2020-09" db="EMBL/GenBank/DDBJ databases">
        <authorList>
            <person name="Sun Q."/>
            <person name="Ohkuma M."/>
        </authorList>
    </citation>
    <scope>NUCLEOTIDE SEQUENCE</scope>
    <source>
        <strain evidence="3">JCM 3091</strain>
    </source>
</reference>
<reference evidence="3" key="1">
    <citation type="journal article" date="2014" name="Int. J. Syst. Evol. Microbiol.">
        <title>Complete genome sequence of Corynebacterium casei LMG S-19264T (=DSM 44701T), isolated from a smear-ripened cheese.</title>
        <authorList>
            <consortium name="US DOE Joint Genome Institute (JGI-PGF)"/>
            <person name="Walter F."/>
            <person name="Albersmeier A."/>
            <person name="Kalinowski J."/>
            <person name="Ruckert C."/>
        </authorList>
    </citation>
    <scope>NUCLEOTIDE SEQUENCE</scope>
    <source>
        <strain evidence="3">JCM 3091</strain>
    </source>
</reference>
<gene>
    <name evidence="3" type="ORF">GCM10010124_35110</name>
</gene>
<feature type="chain" id="PRO_5035221806" description="Thioredoxin domain-containing protein" evidence="1">
    <location>
        <begin position="31"/>
        <end position="292"/>
    </location>
</feature>
<keyword evidence="1" id="KW-0732">Signal</keyword>
<dbReference type="PROSITE" id="PS51352">
    <property type="entry name" value="THIOREDOXIN_2"/>
    <property type="match status" value="2"/>
</dbReference>
<dbReference type="InterPro" id="IPR036249">
    <property type="entry name" value="Thioredoxin-like_sf"/>
</dbReference>
<feature type="domain" description="Thioredoxin" evidence="2">
    <location>
        <begin position="26"/>
        <end position="158"/>
    </location>
</feature>
<evidence type="ECO:0000256" key="1">
    <source>
        <dbReference type="SAM" id="SignalP"/>
    </source>
</evidence>
<comment type="caution">
    <text evidence="3">The sequence shown here is derived from an EMBL/GenBank/DDBJ whole genome shotgun (WGS) entry which is preliminary data.</text>
</comment>
<evidence type="ECO:0000313" key="3">
    <source>
        <dbReference type="EMBL" id="GGK39373.1"/>
    </source>
</evidence>
<feature type="domain" description="Thioredoxin" evidence="2">
    <location>
        <begin position="165"/>
        <end position="281"/>
    </location>
</feature>
<dbReference type="Gene3D" id="3.40.30.10">
    <property type="entry name" value="Glutaredoxin"/>
    <property type="match status" value="2"/>
</dbReference>
<evidence type="ECO:0000259" key="2">
    <source>
        <dbReference type="PROSITE" id="PS51352"/>
    </source>
</evidence>
<dbReference type="AlphaFoldDB" id="A0A8J3FJQ8"/>
<proteinExistence type="predicted"/>
<dbReference type="Proteomes" id="UP000662200">
    <property type="component" value="Unassembled WGS sequence"/>
</dbReference>